<comment type="caution">
    <text evidence="2">The sequence shown here is derived from an EMBL/GenBank/DDBJ whole genome shotgun (WGS) entry which is preliminary data.</text>
</comment>
<sequence>MSSRIDLLDLRPGTDSARGSPTPRMPSPRVEHFDGEVPPNLSPLDAFAMQSRALARQLDESMRRDRRMSRLPPQSVARSLSQPRPGYFRSGSDQSQASRRAARSPDPNAHHAFAEEPKFRPQSQHPRISGLSILHSEGDDSDQTPIPADSNKGLAGEYFRSLRAESPEEDPSLQISSSSTLSTSTKPHIRTPSTSRESSYDSIPPPSVSTTLAPVSPIPPSLYYNNGQVESSDDDYTSSNGGSTWSKSRKLSTGSGISMPHSPMSPFVRSHPRSPSVSSEASNYLPRPSFNFSRPLSRSSTSMSLSAPSPIIPSETPSQPSSNTSPAIDQHTTNGIRRDNKPAPIVLGAEPMSVVGEEPPSSAVSSYVYAKYSLPRGRMVSRNSLVFAGLQTPHFEWKEPLFQSSPTSEHAPSPEARSKEPPVSITSEAPTPKPRPEAALDVPTRVDPLATVPVATERQSHEIVREPEPRPVLQRSHSERLDDSMSVSTESNSTIRPITAKTTASPVAEQTAEEHVEKGIECHEKGALQESTYHLRIAAKQNHPTGMLLYALACRHGWGMRPNQKEGVQWLRKAVDSAGLDIGEDDEAPTGGKDAASRKARRAQFALGIYELGVSHLNGWGIEQDKVLALRCFEIASQWGDADALAEAGFCYAEGIGCKKNLKKAAHYYRLAEAKGMSMVGNSWIYKDKYMSDEDDSKRSRPSRGRDAGAEKKPRSKSRTRSIFQRKKSTA</sequence>
<protein>
    <recommendedName>
        <fullName evidence="4">Cell cycle inhibitor Nif1</fullName>
    </recommendedName>
</protein>
<dbReference type="STRING" id="1196081.A0A364L0Q3"/>
<feature type="compositionally biased region" description="Polar residues" evidence="1">
    <location>
        <begin position="485"/>
        <end position="494"/>
    </location>
</feature>
<feature type="compositionally biased region" description="Basic residues" evidence="1">
    <location>
        <begin position="714"/>
        <end position="731"/>
    </location>
</feature>
<feature type="compositionally biased region" description="Polar residues" evidence="1">
    <location>
        <begin position="315"/>
        <end position="335"/>
    </location>
</feature>
<dbReference type="AlphaFoldDB" id="A0A364L0Q3"/>
<feature type="compositionally biased region" description="Low complexity" evidence="1">
    <location>
        <begin position="176"/>
        <end position="185"/>
    </location>
</feature>
<feature type="compositionally biased region" description="Polar residues" evidence="1">
    <location>
        <begin position="237"/>
        <end position="256"/>
    </location>
</feature>
<reference evidence="2 3" key="1">
    <citation type="journal article" date="2017" name="Biotechnol. Biofuels">
        <title>Differential beta-glucosidase expression as a function of carbon source availability in Talaromyces amestolkiae: a genomic and proteomic approach.</title>
        <authorList>
            <person name="de Eugenio L.I."/>
            <person name="Mendez-Liter J.A."/>
            <person name="Nieto-Dominguez M."/>
            <person name="Alonso L."/>
            <person name="Gil-Munoz J."/>
            <person name="Barriuso J."/>
            <person name="Prieto A."/>
            <person name="Martinez M.J."/>
        </authorList>
    </citation>
    <scope>NUCLEOTIDE SEQUENCE [LARGE SCALE GENOMIC DNA]</scope>
    <source>
        <strain evidence="2 3">CIB</strain>
    </source>
</reference>
<feature type="region of interest" description="Disordered" evidence="1">
    <location>
        <begin position="402"/>
        <end position="494"/>
    </location>
</feature>
<feature type="region of interest" description="Disordered" evidence="1">
    <location>
        <begin position="57"/>
        <end position="343"/>
    </location>
</feature>
<feature type="compositionally biased region" description="Basic and acidic residues" evidence="1">
    <location>
        <begin position="692"/>
        <end position="713"/>
    </location>
</feature>
<gene>
    <name evidence="2" type="ORF">BHQ10_005387</name>
</gene>
<dbReference type="Gene3D" id="1.25.40.10">
    <property type="entry name" value="Tetratricopeptide repeat domain"/>
    <property type="match status" value="1"/>
</dbReference>
<dbReference type="PANTHER" id="PTHR43628:SF11">
    <property type="entry name" value="PROTEIN DSF2"/>
    <property type="match status" value="1"/>
</dbReference>
<dbReference type="SMART" id="SM00671">
    <property type="entry name" value="SEL1"/>
    <property type="match status" value="3"/>
</dbReference>
<evidence type="ECO:0000313" key="2">
    <source>
        <dbReference type="EMBL" id="RAO69375.1"/>
    </source>
</evidence>
<feature type="compositionally biased region" description="Low complexity" evidence="1">
    <location>
        <begin position="293"/>
        <end position="309"/>
    </location>
</feature>
<dbReference type="GeneID" id="63794603"/>
<dbReference type="Proteomes" id="UP000249363">
    <property type="component" value="Unassembled WGS sequence"/>
</dbReference>
<feature type="compositionally biased region" description="Low complexity" evidence="1">
    <location>
        <begin position="265"/>
        <end position="279"/>
    </location>
</feature>
<dbReference type="GO" id="GO:0032153">
    <property type="term" value="C:cell division site"/>
    <property type="evidence" value="ECO:0007669"/>
    <property type="project" value="TreeGrafter"/>
</dbReference>
<keyword evidence="3" id="KW-1185">Reference proteome</keyword>
<organism evidence="2 3">
    <name type="scientific">Talaromyces amestolkiae</name>
    <dbReference type="NCBI Taxonomy" id="1196081"/>
    <lineage>
        <taxon>Eukaryota</taxon>
        <taxon>Fungi</taxon>
        <taxon>Dikarya</taxon>
        <taxon>Ascomycota</taxon>
        <taxon>Pezizomycotina</taxon>
        <taxon>Eurotiomycetes</taxon>
        <taxon>Eurotiomycetidae</taxon>
        <taxon>Eurotiales</taxon>
        <taxon>Trichocomaceae</taxon>
        <taxon>Talaromyces</taxon>
        <taxon>Talaromyces sect. Talaromyces</taxon>
    </lineage>
</organism>
<name>A0A364L0Q3_TALAM</name>
<feature type="compositionally biased region" description="Polar residues" evidence="1">
    <location>
        <begin position="191"/>
        <end position="201"/>
    </location>
</feature>
<dbReference type="EMBL" id="MIKG01000009">
    <property type="protein sequence ID" value="RAO69375.1"/>
    <property type="molecule type" value="Genomic_DNA"/>
</dbReference>
<dbReference type="PANTHER" id="PTHR43628">
    <property type="entry name" value="ACTIVATOR OF C KINASE PROTEIN 1-RELATED"/>
    <property type="match status" value="1"/>
</dbReference>
<proteinExistence type="predicted"/>
<evidence type="ECO:0000256" key="1">
    <source>
        <dbReference type="SAM" id="MobiDB-lite"/>
    </source>
</evidence>
<dbReference type="InterPro" id="IPR052945">
    <property type="entry name" value="Mitotic_Regulator"/>
</dbReference>
<dbReference type="OrthoDB" id="2384430at2759"/>
<feature type="compositionally biased region" description="Basic and acidic residues" evidence="1">
    <location>
        <begin position="108"/>
        <end position="119"/>
    </location>
</feature>
<feature type="region of interest" description="Disordered" evidence="1">
    <location>
        <begin position="1"/>
        <end position="43"/>
    </location>
</feature>
<dbReference type="InterPro" id="IPR006597">
    <property type="entry name" value="Sel1-like"/>
</dbReference>
<dbReference type="InterPro" id="IPR011990">
    <property type="entry name" value="TPR-like_helical_dom_sf"/>
</dbReference>
<dbReference type="SUPFAM" id="SSF81901">
    <property type="entry name" value="HCP-like"/>
    <property type="match status" value="1"/>
</dbReference>
<accession>A0A364L0Q3</accession>
<evidence type="ECO:0008006" key="4">
    <source>
        <dbReference type="Google" id="ProtNLM"/>
    </source>
</evidence>
<evidence type="ECO:0000313" key="3">
    <source>
        <dbReference type="Proteomes" id="UP000249363"/>
    </source>
</evidence>
<feature type="region of interest" description="Disordered" evidence="1">
    <location>
        <begin position="692"/>
        <end position="731"/>
    </location>
</feature>
<feature type="compositionally biased region" description="Basic and acidic residues" evidence="1">
    <location>
        <begin position="458"/>
        <end position="469"/>
    </location>
</feature>
<dbReference type="Pfam" id="PF08238">
    <property type="entry name" value="Sel1"/>
    <property type="match status" value="3"/>
</dbReference>
<dbReference type="RefSeq" id="XP_040733891.1">
    <property type="nucleotide sequence ID" value="XM_040877857.1"/>
</dbReference>
<dbReference type="GO" id="GO:0010972">
    <property type="term" value="P:negative regulation of G2/M transition of mitotic cell cycle"/>
    <property type="evidence" value="ECO:0007669"/>
    <property type="project" value="TreeGrafter"/>
</dbReference>